<comment type="caution">
    <text evidence="1">The sequence shown here is derived from an EMBL/GenBank/DDBJ whole genome shotgun (WGS) entry which is preliminary data.</text>
</comment>
<dbReference type="GO" id="GO:0032259">
    <property type="term" value="P:methylation"/>
    <property type="evidence" value="ECO:0007669"/>
    <property type="project" value="UniProtKB-KW"/>
</dbReference>
<organism evidence="1 2">
    <name type="scientific">Microcoleus anatoxicus PTRS2</name>
    <dbReference type="NCBI Taxonomy" id="2705321"/>
    <lineage>
        <taxon>Bacteria</taxon>
        <taxon>Bacillati</taxon>
        <taxon>Cyanobacteriota</taxon>
        <taxon>Cyanophyceae</taxon>
        <taxon>Oscillatoriophycideae</taxon>
        <taxon>Oscillatoriales</taxon>
        <taxon>Microcoleaceae</taxon>
        <taxon>Microcoleus</taxon>
        <taxon>Microcoleus anatoxicus</taxon>
    </lineage>
</organism>
<sequence>MKADGYLKKLYANRFDSRQMEAKVLLWKVLIDDFLQKYVPSQSSILDIGGGYCEFINQIRADEKCLIDLNPDSKIFANPDIKVLNIDVLNLGDRPLFSEQFDRIFISNFFEHLNNKEELVQIISFCFDSLKSNGSLLVIQPNFKYSYREYYDFIDHQLPITHLSLQELLETVGFQIDLMIPRFLPFSTKGRPASPLLLKIYLKLPFLWQFLGGQMFVKASKKSRGGFNRRGLRNKGVFEG</sequence>
<dbReference type="RefSeq" id="WP_340517020.1">
    <property type="nucleotide sequence ID" value="NZ_JBBLXS010000115.1"/>
</dbReference>
<dbReference type="Proteomes" id="UP001384579">
    <property type="component" value="Unassembled WGS sequence"/>
</dbReference>
<evidence type="ECO:0000313" key="1">
    <source>
        <dbReference type="EMBL" id="MEK0185371.1"/>
    </source>
</evidence>
<keyword evidence="1" id="KW-0808">Transferase</keyword>
<dbReference type="SUPFAM" id="SSF53335">
    <property type="entry name" value="S-adenosyl-L-methionine-dependent methyltransferases"/>
    <property type="match status" value="1"/>
</dbReference>
<proteinExistence type="predicted"/>
<dbReference type="Gene3D" id="3.40.50.150">
    <property type="entry name" value="Vaccinia Virus protein VP39"/>
    <property type="match status" value="1"/>
</dbReference>
<name>A0ABU8YM69_9CYAN</name>
<keyword evidence="2" id="KW-1185">Reference proteome</keyword>
<keyword evidence="1" id="KW-0489">Methyltransferase</keyword>
<evidence type="ECO:0000313" key="2">
    <source>
        <dbReference type="Proteomes" id="UP001384579"/>
    </source>
</evidence>
<protein>
    <submittedName>
        <fullName evidence="1">Methyltransferase</fullName>
    </submittedName>
</protein>
<dbReference type="InterPro" id="IPR029063">
    <property type="entry name" value="SAM-dependent_MTases_sf"/>
</dbReference>
<accession>A0ABU8YM69</accession>
<dbReference type="GO" id="GO:0008168">
    <property type="term" value="F:methyltransferase activity"/>
    <property type="evidence" value="ECO:0007669"/>
    <property type="project" value="UniProtKB-KW"/>
</dbReference>
<gene>
    <name evidence="1" type="ORF">WMG39_10915</name>
</gene>
<reference evidence="1 2" key="1">
    <citation type="journal article" date="2020" name="Harmful Algae">
        <title>Molecular and morphological characterization of a novel dihydroanatoxin-a producing Microcoleus species (cyanobacteria) from the Russian River, California, USA.</title>
        <authorList>
            <person name="Conklin K.Y."/>
            <person name="Stancheva R."/>
            <person name="Otten T.G."/>
            <person name="Fadness R."/>
            <person name="Boyer G.L."/>
            <person name="Read B."/>
            <person name="Zhang X."/>
            <person name="Sheath R.G."/>
        </authorList>
    </citation>
    <scope>NUCLEOTIDE SEQUENCE [LARGE SCALE GENOMIC DNA]</scope>
    <source>
        <strain evidence="1 2">PTRS2</strain>
    </source>
</reference>
<dbReference type="EMBL" id="JBBLXS010000115">
    <property type="protein sequence ID" value="MEK0185371.1"/>
    <property type="molecule type" value="Genomic_DNA"/>
</dbReference>